<dbReference type="GO" id="GO:0005886">
    <property type="term" value="C:plasma membrane"/>
    <property type="evidence" value="ECO:0007669"/>
    <property type="project" value="TreeGrafter"/>
</dbReference>
<keyword evidence="7" id="KW-0407">Ion channel</keyword>
<dbReference type="Proteomes" id="UP001152795">
    <property type="component" value="Unassembled WGS sequence"/>
</dbReference>
<dbReference type="GO" id="GO:0034703">
    <property type="term" value="C:cation channel complex"/>
    <property type="evidence" value="ECO:0007669"/>
    <property type="project" value="TreeGrafter"/>
</dbReference>
<comment type="subcellular location">
    <subcellularLocation>
        <location evidence="1">Membrane</location>
        <topology evidence="1">Multi-pass membrane protein</topology>
    </subcellularLocation>
</comment>
<proteinExistence type="predicted"/>
<evidence type="ECO:0000256" key="6">
    <source>
        <dbReference type="ARBA" id="ARBA00023136"/>
    </source>
</evidence>
<dbReference type="EMBL" id="CACRXK020003328">
    <property type="protein sequence ID" value="CAB3998340.1"/>
    <property type="molecule type" value="Genomic_DNA"/>
</dbReference>
<protein>
    <submittedName>
        <fullName evidence="9">Short transient receptor potential channel 3-like</fullName>
    </submittedName>
</protein>
<evidence type="ECO:0000256" key="7">
    <source>
        <dbReference type="ARBA" id="ARBA00023303"/>
    </source>
</evidence>
<dbReference type="InterPro" id="IPR005821">
    <property type="entry name" value="Ion_trans_dom"/>
</dbReference>
<keyword evidence="2" id="KW-0813">Transport</keyword>
<sequence>MSLSQNSTGSVLSLDHAMDCKGEPDRLDHDILKCKEKCCRLGHDIKCEENCCKRKKRIDRWETVLKSYEELTKPSSMAKPTVMADNHLTRAFKLTREIKELKKKNIEVKSELKALIKKSKQFTVDFLDACRDNEEVDVLLNFEHVKTLRDAVAVKHKEFIAHRHVQQVVYEKVQYEKCGARSFVSGLLIYAFYTLTFPILAFLFIFNWPKCVSEYMGTTFGKFVSHTSQFCTFVALLVFSSLGDTHEPSPTEYVIYAFILAMSLQQIRKIYNERSSYFNKWWNIVLIVMLVGFLLSGLLWLIGSTAIGGWSANKLASHWDLAGHQILLLANSLFSISSVVSVIYLGSLCQVNSVFGPLQLSTLRMFKDILKFLSIFLGVFFAFTLGVRSLYSYNRSLQVEYLNSNNITSYHMDNDLSTFADAWQVMFWALFDQTNVENFEKTHPRFKITSKTGKFLFAIYLITAVLVGINMLIAMMNNSFEYVAVDKDRLNWKMSRTAMWLEFADTDDYLLPPPYNVLHYPISYFRKKWEGRKVVSKKIGMNLEEDPEKIEMNPKKHQENIEMNHVDNDGDNKNVKRHAKITCMQRPDPDRKGILQGIADRYLKKKTEELEELIENRKRILQEIAGSDLEKKTKELEKNGQKEFYESNLPEICMV</sequence>
<keyword evidence="5" id="KW-0406">Ion transport</keyword>
<dbReference type="OrthoDB" id="5972110at2759"/>
<dbReference type="PRINTS" id="PR01097">
    <property type="entry name" value="TRNSRECEPTRP"/>
</dbReference>
<dbReference type="Pfam" id="PF00520">
    <property type="entry name" value="Ion_trans"/>
    <property type="match status" value="1"/>
</dbReference>
<dbReference type="PANTHER" id="PTHR10117:SF54">
    <property type="entry name" value="TRANSIENT RECEPTOR POTENTIAL-GAMMA PROTEIN"/>
    <property type="match status" value="1"/>
</dbReference>
<dbReference type="PANTHER" id="PTHR10117">
    <property type="entry name" value="TRANSIENT RECEPTOR POTENTIAL CHANNEL"/>
    <property type="match status" value="1"/>
</dbReference>
<keyword evidence="4" id="KW-1133">Transmembrane helix</keyword>
<keyword evidence="10" id="KW-1185">Reference proteome</keyword>
<keyword evidence="3" id="KW-0812">Transmembrane</keyword>
<comment type="caution">
    <text evidence="9">The sequence shown here is derived from an EMBL/GenBank/DDBJ whole genome shotgun (WGS) entry which is preliminary data.</text>
</comment>
<evidence type="ECO:0000259" key="8">
    <source>
        <dbReference type="Pfam" id="PF00520"/>
    </source>
</evidence>
<organism evidence="9 10">
    <name type="scientific">Paramuricea clavata</name>
    <name type="common">Red gorgonian</name>
    <name type="synonym">Violescent sea-whip</name>
    <dbReference type="NCBI Taxonomy" id="317549"/>
    <lineage>
        <taxon>Eukaryota</taxon>
        <taxon>Metazoa</taxon>
        <taxon>Cnidaria</taxon>
        <taxon>Anthozoa</taxon>
        <taxon>Octocorallia</taxon>
        <taxon>Malacalcyonacea</taxon>
        <taxon>Plexauridae</taxon>
        <taxon>Paramuricea</taxon>
    </lineage>
</organism>
<gene>
    <name evidence="9" type="ORF">PACLA_8A016411</name>
</gene>
<evidence type="ECO:0000256" key="5">
    <source>
        <dbReference type="ARBA" id="ARBA00023065"/>
    </source>
</evidence>
<dbReference type="GO" id="GO:0015279">
    <property type="term" value="F:store-operated calcium channel activity"/>
    <property type="evidence" value="ECO:0007669"/>
    <property type="project" value="TreeGrafter"/>
</dbReference>
<name>A0A6S7HST6_PARCT</name>
<keyword evidence="9" id="KW-0675">Receptor</keyword>
<dbReference type="GO" id="GO:0070679">
    <property type="term" value="F:inositol 1,4,5 trisphosphate binding"/>
    <property type="evidence" value="ECO:0007669"/>
    <property type="project" value="TreeGrafter"/>
</dbReference>
<accession>A0A6S7HST6</accession>
<dbReference type="GO" id="GO:0051480">
    <property type="term" value="P:regulation of cytosolic calcium ion concentration"/>
    <property type="evidence" value="ECO:0007669"/>
    <property type="project" value="TreeGrafter"/>
</dbReference>
<dbReference type="AlphaFoldDB" id="A0A6S7HST6"/>
<evidence type="ECO:0000313" key="9">
    <source>
        <dbReference type="EMBL" id="CAB3998340.1"/>
    </source>
</evidence>
<evidence type="ECO:0000256" key="2">
    <source>
        <dbReference type="ARBA" id="ARBA00022448"/>
    </source>
</evidence>
<dbReference type="InterPro" id="IPR002153">
    <property type="entry name" value="TRPC_channel"/>
</dbReference>
<evidence type="ECO:0000256" key="4">
    <source>
        <dbReference type="ARBA" id="ARBA00022989"/>
    </source>
</evidence>
<evidence type="ECO:0000313" key="10">
    <source>
        <dbReference type="Proteomes" id="UP001152795"/>
    </source>
</evidence>
<feature type="domain" description="Ion transport" evidence="8">
    <location>
        <begin position="238"/>
        <end position="485"/>
    </location>
</feature>
<evidence type="ECO:0000256" key="1">
    <source>
        <dbReference type="ARBA" id="ARBA00004141"/>
    </source>
</evidence>
<reference evidence="9" key="1">
    <citation type="submission" date="2020-04" db="EMBL/GenBank/DDBJ databases">
        <authorList>
            <person name="Alioto T."/>
            <person name="Alioto T."/>
            <person name="Gomez Garrido J."/>
        </authorList>
    </citation>
    <scope>NUCLEOTIDE SEQUENCE</scope>
    <source>
        <strain evidence="9">A484AB</strain>
    </source>
</reference>
<keyword evidence="6" id="KW-0472">Membrane</keyword>
<evidence type="ECO:0000256" key="3">
    <source>
        <dbReference type="ARBA" id="ARBA00022692"/>
    </source>
</evidence>